<organism evidence="1">
    <name type="scientific">Methanosarcina barkeri (strain Fusaro / DSM 804)</name>
    <dbReference type="NCBI Taxonomy" id="269797"/>
    <lineage>
        <taxon>Archaea</taxon>
        <taxon>Methanobacteriati</taxon>
        <taxon>Methanobacteriota</taxon>
        <taxon>Stenosarchaea group</taxon>
        <taxon>Methanomicrobia</taxon>
        <taxon>Methanosarcinales</taxon>
        <taxon>Methanosarcinaceae</taxon>
        <taxon>Methanosarcina</taxon>
    </lineage>
</organism>
<evidence type="ECO:0008006" key="2">
    <source>
        <dbReference type="Google" id="ProtNLM"/>
    </source>
</evidence>
<dbReference type="Gene3D" id="2.120.10.30">
    <property type="entry name" value="TolB, C-terminal domain"/>
    <property type="match status" value="1"/>
</dbReference>
<reference evidence="1" key="1">
    <citation type="submission" date="2006-06" db="EMBL/GenBank/DDBJ databases">
        <title>Complete sequence of chromosome 1 of Methanosarcina barkeri str. fusaro.</title>
        <authorList>
            <person name="Copeland A."/>
            <person name="Lucas S."/>
            <person name="Lapidus A."/>
            <person name="Barry K."/>
            <person name="Detter J.C."/>
            <person name="Glavina T."/>
            <person name="Hammon N."/>
            <person name="Israni S."/>
            <person name="Pitluck S."/>
            <person name="Goodwin L.A."/>
            <person name="Saunders E.H."/>
            <person name="Schmutz J."/>
            <person name="Larimer F."/>
            <person name="Land M."/>
            <person name="Anderson I."/>
            <person name="Richardson P."/>
        </authorList>
    </citation>
    <scope>NUCLEOTIDE SEQUENCE</scope>
    <source>
        <strain evidence="1">Fusaro</strain>
    </source>
</reference>
<dbReference type="PANTHER" id="PTHR36842">
    <property type="entry name" value="PROTEIN TOLB HOMOLOG"/>
    <property type="match status" value="1"/>
</dbReference>
<dbReference type="PANTHER" id="PTHR36842:SF1">
    <property type="entry name" value="PROTEIN TOLB"/>
    <property type="match status" value="1"/>
</dbReference>
<gene>
    <name evidence="1" type="ordered locus">Mbar_A0125</name>
</gene>
<proteinExistence type="predicted"/>
<dbReference type="PaxDb" id="269797-Mbar_A0125"/>
<sequence length="379" mass="43512">MSVVNKIHIMLLLLVFSVVLAAAVNDNTDNTVQTNETRITASGCVHENGCVYENEPKIFDDKIVWGERYSNSGNNIYMYDFYTSKETQITTSGSAYDPDIYGDRIVYIDNRNALAYSTKEDIYLHDIYMYDLSTKKETQITTSGKAWINPDIYGDKIVWQEIHNQKVDIYMYNLSTKKEIQITNSGSAISPAIYGNRIVYTDKRDGNDDWLHGIYIYNLSTNKKMKISNNGPADHPSIYKDRIVWENTTFYSNGYGNEVEDHNIYMYDLSTKKETQITSSLDDQTSPDIYGDKIVWEEDGGKDAVYTNHGIYMYDISTNKKTRISASGSVYQPIYIYDISTNKKMRISASGSTYPAIFGNKIVWEYEVDNKYYVYMVAI</sequence>
<name>Q46G81_METBF</name>
<dbReference type="NCBIfam" id="TIGR04275">
    <property type="entry name" value="beta_prop_Msarc"/>
    <property type="match status" value="4"/>
</dbReference>
<dbReference type="InterPro" id="IPR027618">
    <property type="entry name" value="Beta_prop_Msarc"/>
</dbReference>
<dbReference type="InterPro" id="IPR011042">
    <property type="entry name" value="6-blade_b-propeller_TolB-like"/>
</dbReference>
<dbReference type="OrthoDB" id="146042at2157"/>
<dbReference type="AlphaFoldDB" id="Q46G81"/>
<accession>Q46G81</accession>
<dbReference type="HOGENOM" id="CLU_009318_6_2_2"/>
<protein>
    <recommendedName>
        <fullName evidence="2">Cell surface protein</fullName>
    </recommendedName>
</protein>
<dbReference type="STRING" id="269797.Mbar_A0125"/>
<dbReference type="SUPFAM" id="SSF69304">
    <property type="entry name" value="Tricorn protease N-terminal domain"/>
    <property type="match status" value="2"/>
</dbReference>
<dbReference type="eggNOG" id="arCOG02527">
    <property type="taxonomic scope" value="Archaea"/>
</dbReference>
<dbReference type="KEGG" id="mba:Mbar_A0125"/>
<evidence type="ECO:0000313" key="1">
    <source>
        <dbReference type="EMBL" id="AAZ69111.1"/>
    </source>
</evidence>
<dbReference type="EMBL" id="CP000099">
    <property type="protein sequence ID" value="AAZ69111.1"/>
    <property type="molecule type" value="Genomic_DNA"/>
</dbReference>